<evidence type="ECO:0000313" key="4">
    <source>
        <dbReference type="Proteomes" id="UP001209276"/>
    </source>
</evidence>
<accession>A0AAP9J308</accession>
<evidence type="ECO:0000313" key="2">
    <source>
        <dbReference type="EMBL" id="QDM46252.1"/>
    </source>
</evidence>
<protein>
    <submittedName>
        <fullName evidence="2">Asparaginase</fullName>
    </submittedName>
</protein>
<dbReference type="RefSeq" id="WP_087441669.1">
    <property type="nucleotide sequence ID" value="NZ_CABMNB010000021.1"/>
</dbReference>
<evidence type="ECO:0000313" key="1">
    <source>
        <dbReference type="EMBL" id="MCY9610132.1"/>
    </source>
</evidence>
<sequence length="343" mass="38225">MVDLGKVLVEEYRGNWLECAYTGHMVGVNEQGEPLFSVGDENYVSFMRSSSKPVQALPALMAGVPEHYGLSDEEIVLMTASHRAQQFHVEALESFMRKTGISESQFVCKPTYPLNGAARDELIAHGKPARSIYHNCSGKHLGVLALCKMKGWPTENYAELDHPVQQQVLSLMSALSDVPVEQIRLGTDGCGFPVYALPIRNIATLYLRLACPDLIPDEAIRAAVIRLTTLMNRYPFYVSGTQLICPTLLQDDNIVAKGGAKGIYCFGLRNERMGIAFKVMDGSEDQWPLIAAHILKEIGYPNVETIERLRQLSPPETKNDNGRVVGMREAKFELKWVKNKKKV</sequence>
<name>A0AAP9J308_PANTH</name>
<reference evidence="2 3" key="1">
    <citation type="submission" date="2019-07" db="EMBL/GenBank/DDBJ databases">
        <title>Paenibacillus thiaminolyticus NRRL B-4156.</title>
        <authorList>
            <person name="Hehnly C."/>
            <person name="Zhang L."/>
        </authorList>
    </citation>
    <scope>NUCLEOTIDE SEQUENCE [LARGE SCALE GENOMIC DNA]</scope>
    <source>
        <strain evidence="2 3">NRRL B-4156</strain>
    </source>
</reference>
<dbReference type="EMBL" id="CP041405">
    <property type="protein sequence ID" value="QDM46252.1"/>
    <property type="molecule type" value="Genomic_DNA"/>
</dbReference>
<dbReference type="Pfam" id="PF06089">
    <property type="entry name" value="Asparaginase_II"/>
    <property type="match status" value="1"/>
</dbReference>
<dbReference type="PANTHER" id="PTHR42110">
    <property type="entry name" value="L-ASPARAGINASE, PUTATIVE (AFU_ORTHOLOGUE AFUA_3G11890)-RELATED"/>
    <property type="match status" value="1"/>
</dbReference>
<gene>
    <name evidence="2" type="ORF">FLT43_24395</name>
    <name evidence="1" type="ORF">M5W83_23570</name>
</gene>
<dbReference type="AlphaFoldDB" id="A0AAP9J308"/>
<evidence type="ECO:0000313" key="3">
    <source>
        <dbReference type="Proteomes" id="UP000315377"/>
    </source>
</evidence>
<reference evidence="1 4" key="2">
    <citation type="submission" date="2022-05" db="EMBL/GenBank/DDBJ databases">
        <title>Genome Sequencing of Bee-Associated Microbes.</title>
        <authorList>
            <person name="Dunlap C."/>
        </authorList>
    </citation>
    <scope>NUCLEOTIDE SEQUENCE [LARGE SCALE GENOMIC DNA]</scope>
    <source>
        <strain evidence="1 4">NRRL B-14613</strain>
    </source>
</reference>
<dbReference type="EMBL" id="JAMDMM010000050">
    <property type="protein sequence ID" value="MCY9610132.1"/>
    <property type="molecule type" value="Genomic_DNA"/>
</dbReference>
<proteinExistence type="predicted"/>
<dbReference type="Proteomes" id="UP001209276">
    <property type="component" value="Unassembled WGS sequence"/>
</dbReference>
<keyword evidence="4" id="KW-1185">Reference proteome</keyword>
<dbReference type="PANTHER" id="PTHR42110:SF1">
    <property type="entry name" value="L-ASPARAGINASE, PUTATIVE (AFU_ORTHOLOGUE AFUA_3G11890)-RELATED"/>
    <property type="match status" value="1"/>
</dbReference>
<organism evidence="2 3">
    <name type="scientific">Paenibacillus thiaminolyticus</name>
    <name type="common">Bacillus thiaminolyticus</name>
    <dbReference type="NCBI Taxonomy" id="49283"/>
    <lineage>
        <taxon>Bacteria</taxon>
        <taxon>Bacillati</taxon>
        <taxon>Bacillota</taxon>
        <taxon>Bacilli</taxon>
        <taxon>Bacillales</taxon>
        <taxon>Paenibacillaceae</taxon>
        <taxon>Paenibacillus</taxon>
    </lineage>
</organism>
<dbReference type="InterPro" id="IPR010349">
    <property type="entry name" value="Asparaginase_II"/>
</dbReference>
<dbReference type="GeneID" id="76999102"/>
<dbReference type="Proteomes" id="UP000315377">
    <property type="component" value="Chromosome"/>
</dbReference>